<evidence type="ECO:0000313" key="1">
    <source>
        <dbReference type="EMBL" id="UCQ01497.1"/>
    </source>
</evidence>
<dbReference type="EMBL" id="CP084506">
    <property type="protein sequence ID" value="UCQ01497.1"/>
    <property type="molecule type" value="Genomic_DNA"/>
</dbReference>
<gene>
    <name evidence="1" type="ORF">DCL27_06975</name>
</gene>
<proteinExistence type="predicted"/>
<evidence type="ECO:0000313" key="2">
    <source>
        <dbReference type="Proteomes" id="UP000245918"/>
    </source>
</evidence>
<sequence>MGILILTLIYLTKPASAMCVNVVDPENLFCQIAVDGFNGHDGRSALVVTIYRPTVLQDAGGDDPINNGPLDVVTPMRDSKASVIVRVEYKHIFHHLFNVLLFIILRIKFICLCLI</sequence>
<name>A0AC61TLL8_EDWTA</name>
<dbReference type="Proteomes" id="UP000245918">
    <property type="component" value="Chromosome"/>
</dbReference>
<protein>
    <submittedName>
        <fullName evidence="1">Uncharacterized protein</fullName>
    </submittedName>
</protein>
<organism evidence="1 2">
    <name type="scientific">Edwardsiella tarda ATCC 15947 = NBRC 105688</name>
    <dbReference type="NCBI Taxonomy" id="667121"/>
    <lineage>
        <taxon>Bacteria</taxon>
        <taxon>Pseudomonadati</taxon>
        <taxon>Pseudomonadota</taxon>
        <taxon>Gammaproteobacteria</taxon>
        <taxon>Enterobacterales</taxon>
        <taxon>Hafniaceae</taxon>
        <taxon>Edwardsiella</taxon>
    </lineage>
</organism>
<reference evidence="1" key="1">
    <citation type="submission" date="2021-09" db="EMBL/GenBank/DDBJ databases">
        <title>Comparative genomics of Edwardsiella genus reveals species-based diversity.</title>
        <authorList>
            <person name="Tekedar H.C."/>
            <person name="Kumru S."/>
            <person name="Waldbieser G.C."/>
            <person name="Reichley S.R."/>
            <person name="Lawrence M.L."/>
            <person name="Griffin M.J."/>
        </authorList>
    </citation>
    <scope>NUCLEOTIDE SEQUENCE</scope>
    <source>
        <strain evidence="1">ATCC 15947</strain>
    </source>
</reference>
<accession>A0AC61TLL8</accession>
<keyword evidence="2" id="KW-1185">Reference proteome</keyword>